<organism evidence="2 3">
    <name type="scientific">Armadillidium nasatum</name>
    <dbReference type="NCBI Taxonomy" id="96803"/>
    <lineage>
        <taxon>Eukaryota</taxon>
        <taxon>Metazoa</taxon>
        <taxon>Ecdysozoa</taxon>
        <taxon>Arthropoda</taxon>
        <taxon>Crustacea</taxon>
        <taxon>Multicrustacea</taxon>
        <taxon>Malacostraca</taxon>
        <taxon>Eumalacostraca</taxon>
        <taxon>Peracarida</taxon>
        <taxon>Isopoda</taxon>
        <taxon>Oniscidea</taxon>
        <taxon>Crinocheta</taxon>
        <taxon>Armadillidiidae</taxon>
        <taxon>Armadillidium</taxon>
    </lineage>
</organism>
<name>A0A5N5T3B2_9CRUS</name>
<gene>
    <name evidence="2" type="ORF">Anas_14496</name>
</gene>
<sequence>VSGEEISLSSLSDVSVEQEQVQEEKHSDSHHSSRQRNKHKKKHKRHHSHKHKHRHKSSSRKEKKHKKHKSKHHKEEEEVIDCEVKEILQTVELKASSEKTIKSNRGVEIKKSSTSNGIMELMQIVVSNENGNKHQAVNLVSDDEISADASDENSGNALRMESRKAEELCLNSSDYLNIGLDEDLNLEELMRQKAALQACLGAYMSDIDDDEEEEIEVQQQPPSQPLKTIPVKPQEIKPAEVKPKSIPKAEDKPQIAKVDVVTISDSDDDKKDKKKDAYKSRKRKRRLIGAVASPALSLTACVCI</sequence>
<feature type="region of interest" description="Disordered" evidence="1">
    <location>
        <begin position="210"/>
        <end position="284"/>
    </location>
</feature>
<feature type="compositionally biased region" description="Basic and acidic residues" evidence="1">
    <location>
        <begin position="22"/>
        <end position="31"/>
    </location>
</feature>
<feature type="compositionally biased region" description="Basic residues" evidence="1">
    <location>
        <begin position="32"/>
        <end position="72"/>
    </location>
</feature>
<evidence type="ECO:0000256" key="1">
    <source>
        <dbReference type="SAM" id="MobiDB-lite"/>
    </source>
</evidence>
<feature type="non-terminal residue" evidence="2">
    <location>
        <position position="304"/>
    </location>
</feature>
<feature type="non-terminal residue" evidence="2">
    <location>
        <position position="1"/>
    </location>
</feature>
<proteinExistence type="predicted"/>
<accession>A0A5N5T3B2</accession>
<dbReference type="OrthoDB" id="3967at2759"/>
<dbReference type="AlphaFoldDB" id="A0A5N5T3B2"/>
<dbReference type="EMBL" id="SEYY01013795">
    <property type="protein sequence ID" value="KAB7500499.1"/>
    <property type="molecule type" value="Genomic_DNA"/>
</dbReference>
<evidence type="ECO:0000313" key="3">
    <source>
        <dbReference type="Proteomes" id="UP000326759"/>
    </source>
</evidence>
<protein>
    <submittedName>
        <fullName evidence="2">Uncharacterized protein</fullName>
    </submittedName>
</protein>
<comment type="caution">
    <text evidence="2">The sequence shown here is derived from an EMBL/GenBank/DDBJ whole genome shotgun (WGS) entry which is preliminary data.</text>
</comment>
<dbReference type="Proteomes" id="UP000326759">
    <property type="component" value="Unassembled WGS sequence"/>
</dbReference>
<keyword evidence="3" id="KW-1185">Reference proteome</keyword>
<feature type="region of interest" description="Disordered" evidence="1">
    <location>
        <begin position="1"/>
        <end position="79"/>
    </location>
</feature>
<feature type="compositionally biased region" description="Basic and acidic residues" evidence="1">
    <location>
        <begin position="268"/>
        <end position="279"/>
    </location>
</feature>
<reference evidence="2 3" key="1">
    <citation type="journal article" date="2019" name="PLoS Biol.">
        <title>Sex chromosomes control vertical transmission of feminizing Wolbachia symbionts in an isopod.</title>
        <authorList>
            <person name="Becking T."/>
            <person name="Chebbi M.A."/>
            <person name="Giraud I."/>
            <person name="Moumen B."/>
            <person name="Laverre T."/>
            <person name="Caubet Y."/>
            <person name="Peccoud J."/>
            <person name="Gilbert C."/>
            <person name="Cordaux R."/>
        </authorList>
    </citation>
    <scope>NUCLEOTIDE SEQUENCE [LARGE SCALE GENOMIC DNA]</scope>
    <source>
        <strain evidence="2">ANa2</strain>
        <tissue evidence="2">Whole body excluding digestive tract and cuticle</tissue>
    </source>
</reference>
<evidence type="ECO:0000313" key="2">
    <source>
        <dbReference type="EMBL" id="KAB7500499.1"/>
    </source>
</evidence>
<feature type="compositionally biased region" description="Low complexity" evidence="1">
    <location>
        <begin position="1"/>
        <end position="19"/>
    </location>
</feature>
<feature type="compositionally biased region" description="Basic and acidic residues" evidence="1">
    <location>
        <begin position="234"/>
        <end position="254"/>
    </location>
</feature>